<dbReference type="InParanoid" id="B4CU36"/>
<dbReference type="eggNOG" id="COG4585">
    <property type="taxonomic scope" value="Bacteria"/>
</dbReference>
<keyword evidence="5" id="KW-0732">Signal</keyword>
<dbReference type="PANTHER" id="PTHR24421">
    <property type="entry name" value="NITRATE/NITRITE SENSOR PROTEIN NARX-RELATED"/>
    <property type="match status" value="1"/>
</dbReference>
<feature type="domain" description="Histidine kinase" evidence="6">
    <location>
        <begin position="470"/>
        <end position="655"/>
    </location>
</feature>
<dbReference type="Gene3D" id="2.60.120.260">
    <property type="entry name" value="Galactose-binding domain-like"/>
    <property type="match status" value="2"/>
</dbReference>
<dbReference type="EMBL" id="ABVL01000001">
    <property type="protein sequence ID" value="EDY22074.1"/>
    <property type="molecule type" value="Genomic_DNA"/>
</dbReference>
<evidence type="ECO:0000313" key="8">
    <source>
        <dbReference type="Proteomes" id="UP000005824"/>
    </source>
</evidence>
<evidence type="ECO:0000259" key="6">
    <source>
        <dbReference type="PROSITE" id="PS50109"/>
    </source>
</evidence>
<dbReference type="AlphaFoldDB" id="B4CU36"/>
<keyword evidence="2 7" id="KW-0418">Kinase</keyword>
<dbReference type="GO" id="GO:0046983">
    <property type="term" value="F:protein dimerization activity"/>
    <property type="evidence" value="ECO:0007669"/>
    <property type="project" value="InterPro"/>
</dbReference>
<protein>
    <submittedName>
        <fullName evidence="7">Histidine kinase</fullName>
    </submittedName>
</protein>
<keyword evidence="3" id="KW-0902">Two-component regulatory system</keyword>
<evidence type="ECO:0000256" key="2">
    <source>
        <dbReference type="ARBA" id="ARBA00022777"/>
    </source>
</evidence>
<dbReference type="Pfam" id="PF07730">
    <property type="entry name" value="HisKA_3"/>
    <property type="match status" value="1"/>
</dbReference>
<dbReference type="CDD" id="cd16917">
    <property type="entry name" value="HATPase_UhpB-NarQ-NarX-like"/>
    <property type="match status" value="1"/>
</dbReference>
<dbReference type="SUPFAM" id="SSF49785">
    <property type="entry name" value="Galactose-binding domain-like"/>
    <property type="match status" value="2"/>
</dbReference>
<dbReference type="InterPro" id="IPR050482">
    <property type="entry name" value="Sensor_HK_TwoCompSys"/>
</dbReference>
<keyword evidence="8" id="KW-1185">Reference proteome</keyword>
<dbReference type="InterPro" id="IPR011712">
    <property type="entry name" value="Sig_transdc_His_kin_sub3_dim/P"/>
</dbReference>
<dbReference type="GO" id="GO:0016020">
    <property type="term" value="C:membrane"/>
    <property type="evidence" value="ECO:0007669"/>
    <property type="project" value="InterPro"/>
</dbReference>
<evidence type="ECO:0000256" key="4">
    <source>
        <dbReference type="SAM" id="Phobius"/>
    </source>
</evidence>
<gene>
    <name evidence="7" type="ORF">CfE428DRAFT_0199</name>
</gene>
<keyword evidence="4" id="KW-0472">Membrane</keyword>
<evidence type="ECO:0000256" key="3">
    <source>
        <dbReference type="ARBA" id="ARBA00023012"/>
    </source>
</evidence>
<sequence precursor="true">MNAPRFAFAMLALLVSVAPTLSHAESERSWVAELLNPELRRIEKQRAADERELAQLGAPVVGVTAEQLGYQHPRLDAPPLNPAWVQVDLRSSQPIDWIALVPAQLDFQSFDRTAYGFPKRFRIDISDDREFITFTTVANFTESDFPDPGVAPVAVKLTGQQARYVRVTVTKFALENGQYFFALAELMVLSGNRNIAISRPVSVSGRYELPPRWSQQYLVDGRTPLGPPIRRDLLSYDGLFADVPRDNSPPFMAVDLGRTFELQEVRLHPVHARIGADVPGFAFPKAFRIEASADAKFTTPVTLFENLDFSNPGNNPVTIPVSGQARAVRIVFLASSSSGPQRRFGLSEFEVYAGGVNVARKGTVTDSPDTLPQSKGWPLSLLIDGYTSYGKLMELPDWLAMWTRRRDLQHQLATLAERSAAQGPRTLERGLRLLGVLAAALAIGVFVLSIRSRQRRKNEIEELRMRLARDLHDEIGSNLASLAVTGDIAAEEATDDTREDWREVQRVSRESMEAMREVLWVLGAREEAGVDLATRLQRTAQRMLARQDIQWQAPPENPPADWPAESRREVFLFFKETLANIVRHSRAKQVELSAKIVGREFTLTIHDDGVGFDPAHVREGIGLKNLRERARDLDGHFTIDSSPEKGTTITLRAPL</sequence>
<dbReference type="STRING" id="497964.CfE428DRAFT_0199"/>
<dbReference type="SUPFAM" id="SSF55874">
    <property type="entry name" value="ATPase domain of HSP90 chaperone/DNA topoisomerase II/histidine kinase"/>
    <property type="match status" value="1"/>
</dbReference>
<accession>B4CU36</accession>
<name>B4CU36_9BACT</name>
<evidence type="ECO:0000256" key="5">
    <source>
        <dbReference type="SAM" id="SignalP"/>
    </source>
</evidence>
<organism evidence="7 8">
    <name type="scientific">Chthoniobacter flavus Ellin428</name>
    <dbReference type="NCBI Taxonomy" id="497964"/>
    <lineage>
        <taxon>Bacteria</taxon>
        <taxon>Pseudomonadati</taxon>
        <taxon>Verrucomicrobiota</taxon>
        <taxon>Spartobacteria</taxon>
        <taxon>Chthoniobacterales</taxon>
        <taxon>Chthoniobacteraceae</taxon>
        <taxon>Chthoniobacter</taxon>
    </lineage>
</organism>
<dbReference type="RefSeq" id="WP_006977526.1">
    <property type="nucleotide sequence ID" value="NZ_ABVL01000001.1"/>
</dbReference>
<dbReference type="Proteomes" id="UP000005824">
    <property type="component" value="Unassembled WGS sequence"/>
</dbReference>
<dbReference type="Gene3D" id="3.30.565.10">
    <property type="entry name" value="Histidine kinase-like ATPase, C-terminal domain"/>
    <property type="match status" value="1"/>
</dbReference>
<evidence type="ECO:0000256" key="1">
    <source>
        <dbReference type="ARBA" id="ARBA00022679"/>
    </source>
</evidence>
<dbReference type="Pfam" id="PF00754">
    <property type="entry name" value="F5_F8_type_C"/>
    <property type="match status" value="1"/>
</dbReference>
<dbReference type="InterPro" id="IPR036890">
    <property type="entry name" value="HATPase_C_sf"/>
</dbReference>
<dbReference type="PANTHER" id="PTHR24421:SF61">
    <property type="entry name" value="OXYGEN SENSOR HISTIDINE KINASE NREB"/>
    <property type="match status" value="1"/>
</dbReference>
<feature type="transmembrane region" description="Helical" evidence="4">
    <location>
        <begin position="431"/>
        <end position="450"/>
    </location>
</feature>
<evidence type="ECO:0000313" key="7">
    <source>
        <dbReference type="EMBL" id="EDY22074.1"/>
    </source>
</evidence>
<dbReference type="PROSITE" id="PS50109">
    <property type="entry name" value="HIS_KIN"/>
    <property type="match status" value="1"/>
</dbReference>
<feature type="chain" id="PRO_5002800165" evidence="5">
    <location>
        <begin position="25"/>
        <end position="655"/>
    </location>
</feature>
<reference evidence="7 8" key="1">
    <citation type="journal article" date="2011" name="J. Bacteriol.">
        <title>Genome sequence of Chthoniobacter flavus Ellin428, an aerobic heterotrophic soil bacterium.</title>
        <authorList>
            <person name="Kant R."/>
            <person name="van Passel M.W."/>
            <person name="Palva A."/>
            <person name="Lucas S."/>
            <person name="Lapidus A."/>
            <person name="Glavina Del Rio T."/>
            <person name="Dalin E."/>
            <person name="Tice H."/>
            <person name="Bruce D."/>
            <person name="Goodwin L."/>
            <person name="Pitluck S."/>
            <person name="Larimer F.W."/>
            <person name="Land M.L."/>
            <person name="Hauser L."/>
            <person name="Sangwan P."/>
            <person name="de Vos W.M."/>
            <person name="Janssen P.H."/>
            <person name="Smidt H."/>
        </authorList>
    </citation>
    <scope>NUCLEOTIDE SEQUENCE [LARGE SCALE GENOMIC DNA]</scope>
    <source>
        <strain evidence="7 8">Ellin428</strain>
    </source>
</reference>
<dbReference type="InterPro" id="IPR008979">
    <property type="entry name" value="Galactose-bd-like_sf"/>
</dbReference>
<dbReference type="GO" id="GO:0000155">
    <property type="term" value="F:phosphorelay sensor kinase activity"/>
    <property type="evidence" value="ECO:0007669"/>
    <property type="project" value="InterPro"/>
</dbReference>
<keyword evidence="4" id="KW-1133">Transmembrane helix</keyword>
<keyword evidence="4" id="KW-0812">Transmembrane</keyword>
<dbReference type="InterPro" id="IPR003594">
    <property type="entry name" value="HATPase_dom"/>
</dbReference>
<dbReference type="Gene3D" id="1.20.5.1930">
    <property type="match status" value="1"/>
</dbReference>
<dbReference type="InterPro" id="IPR005467">
    <property type="entry name" value="His_kinase_dom"/>
</dbReference>
<dbReference type="InterPro" id="IPR000421">
    <property type="entry name" value="FA58C"/>
</dbReference>
<feature type="signal peptide" evidence="5">
    <location>
        <begin position="1"/>
        <end position="24"/>
    </location>
</feature>
<dbReference type="Pfam" id="PF02518">
    <property type="entry name" value="HATPase_c"/>
    <property type="match status" value="1"/>
</dbReference>
<comment type="caution">
    <text evidence="7">The sequence shown here is derived from an EMBL/GenBank/DDBJ whole genome shotgun (WGS) entry which is preliminary data.</text>
</comment>
<keyword evidence="1" id="KW-0808">Transferase</keyword>
<proteinExistence type="predicted"/>